<dbReference type="EMBL" id="BMXT01000001">
    <property type="protein sequence ID" value="GGY15216.1"/>
    <property type="molecule type" value="Genomic_DNA"/>
</dbReference>
<evidence type="ECO:0000313" key="9">
    <source>
        <dbReference type="EMBL" id="GGY15216.1"/>
    </source>
</evidence>
<comment type="subcellular location">
    <subcellularLocation>
        <location evidence="1">Cell outer membrane</location>
    </subcellularLocation>
</comment>
<keyword evidence="3" id="KW-0813">Transport</keyword>
<keyword evidence="7" id="KW-0998">Cell outer membrane</keyword>
<accession>A0ABQ2ZJA6</accession>
<evidence type="ECO:0000256" key="8">
    <source>
        <dbReference type="SAM" id="SignalP"/>
    </source>
</evidence>
<organism evidence="9 10">
    <name type="scientific">Rhodanobacter panaciterrae</name>
    <dbReference type="NCBI Taxonomy" id="490572"/>
    <lineage>
        <taxon>Bacteria</taxon>
        <taxon>Pseudomonadati</taxon>
        <taxon>Pseudomonadota</taxon>
        <taxon>Gammaproteobacteria</taxon>
        <taxon>Lysobacterales</taxon>
        <taxon>Rhodanobacteraceae</taxon>
        <taxon>Rhodanobacter</taxon>
    </lineage>
</organism>
<dbReference type="InterPro" id="IPR010130">
    <property type="entry name" value="T1SS_OMP_TolC"/>
</dbReference>
<dbReference type="PANTHER" id="PTHR30026:SF20">
    <property type="entry name" value="OUTER MEMBRANE PROTEIN TOLC"/>
    <property type="match status" value="1"/>
</dbReference>
<evidence type="ECO:0000256" key="3">
    <source>
        <dbReference type="ARBA" id="ARBA00022448"/>
    </source>
</evidence>
<sequence length="450" mass="48506">MSSMRVKLLPLMLCLGLVSMPGHGEDLMEAYHQALANDPVLSTADAARLVVAENVPQARSALLPQLSVGLSLEQIHGANGSVTNSNGNIVDTGTGGHTRERDLSGTLSQPIINLSAIASLKAAQASRDSGDQTYQAALQNLYVRVSAAYFNVLIAQDNLDVYNAYEDAYKQEFEQSSTRFKNGLATASDMTQSQAYYLYIKSQRITAQDNLKDARHALEQITGQPTGTLKKLREDLPMQAPVPADAKAWVDAAMQSNPVILAGRYAVKADEHRISAARAGHLPTLNASVQYGKFGSWSSAVPGAAAYGPGVTTIGLTLSVPIFSGGLTQSQVRQAIAQRDEDEGLLETQRRQAARDANNYYNLVVDGIDQVDTTRTSVDAARKSLTSMRAGYAIGTQSLTNVVFAIQTLANVQSEYTVVRHQFILNKLLLKRAAGSVDVHDLEDINKLLD</sequence>
<reference evidence="10" key="1">
    <citation type="journal article" date="2019" name="Int. J. Syst. Evol. Microbiol.">
        <title>The Global Catalogue of Microorganisms (GCM) 10K type strain sequencing project: providing services to taxonomists for standard genome sequencing and annotation.</title>
        <authorList>
            <consortium name="The Broad Institute Genomics Platform"/>
            <consortium name="The Broad Institute Genome Sequencing Center for Infectious Disease"/>
            <person name="Wu L."/>
            <person name="Ma J."/>
        </authorList>
    </citation>
    <scope>NUCLEOTIDE SEQUENCE [LARGE SCALE GENOMIC DNA]</scope>
    <source>
        <strain evidence="10">KCTC 22232</strain>
    </source>
</reference>
<dbReference type="InterPro" id="IPR051906">
    <property type="entry name" value="TolC-like"/>
</dbReference>
<feature type="chain" id="PRO_5047124433" evidence="8">
    <location>
        <begin position="25"/>
        <end position="450"/>
    </location>
</feature>
<proteinExistence type="inferred from homology"/>
<evidence type="ECO:0000256" key="4">
    <source>
        <dbReference type="ARBA" id="ARBA00022452"/>
    </source>
</evidence>
<dbReference type="Gene3D" id="1.20.1600.10">
    <property type="entry name" value="Outer membrane efflux proteins (OEP)"/>
    <property type="match status" value="1"/>
</dbReference>
<gene>
    <name evidence="9" type="primary">tolC</name>
    <name evidence="9" type="ORF">GCM10008098_02680</name>
</gene>
<comment type="caution">
    <text evidence="9">The sequence shown here is derived from an EMBL/GenBank/DDBJ whole genome shotgun (WGS) entry which is preliminary data.</text>
</comment>
<dbReference type="Pfam" id="PF02321">
    <property type="entry name" value="OEP"/>
    <property type="match status" value="2"/>
</dbReference>
<evidence type="ECO:0000256" key="6">
    <source>
        <dbReference type="ARBA" id="ARBA00023136"/>
    </source>
</evidence>
<dbReference type="PANTHER" id="PTHR30026">
    <property type="entry name" value="OUTER MEMBRANE PROTEIN TOLC"/>
    <property type="match status" value="1"/>
</dbReference>
<feature type="signal peptide" evidence="8">
    <location>
        <begin position="1"/>
        <end position="24"/>
    </location>
</feature>
<evidence type="ECO:0000256" key="5">
    <source>
        <dbReference type="ARBA" id="ARBA00022692"/>
    </source>
</evidence>
<dbReference type="NCBIfam" id="TIGR01844">
    <property type="entry name" value="type_I_sec_TolC"/>
    <property type="match status" value="1"/>
</dbReference>
<comment type="similarity">
    <text evidence="2">Belongs to the outer membrane factor (OMF) (TC 1.B.17) family.</text>
</comment>
<keyword evidence="10" id="KW-1185">Reference proteome</keyword>
<dbReference type="RefSeq" id="WP_308427757.1">
    <property type="nucleotide sequence ID" value="NZ_BMXT01000001.1"/>
</dbReference>
<dbReference type="SUPFAM" id="SSF56954">
    <property type="entry name" value="Outer membrane efflux proteins (OEP)"/>
    <property type="match status" value="1"/>
</dbReference>
<keyword evidence="8" id="KW-0732">Signal</keyword>
<protein>
    <submittedName>
        <fullName evidence="9">Membrane protein</fullName>
    </submittedName>
</protein>
<evidence type="ECO:0000256" key="2">
    <source>
        <dbReference type="ARBA" id="ARBA00007613"/>
    </source>
</evidence>
<keyword evidence="4" id="KW-1134">Transmembrane beta strand</keyword>
<evidence type="ECO:0000256" key="7">
    <source>
        <dbReference type="ARBA" id="ARBA00023237"/>
    </source>
</evidence>
<keyword evidence="6" id="KW-0472">Membrane</keyword>
<dbReference type="InterPro" id="IPR003423">
    <property type="entry name" value="OMP_efflux"/>
</dbReference>
<dbReference type="Proteomes" id="UP000621898">
    <property type="component" value="Unassembled WGS sequence"/>
</dbReference>
<name>A0ABQ2ZJA6_9GAMM</name>
<evidence type="ECO:0000256" key="1">
    <source>
        <dbReference type="ARBA" id="ARBA00004442"/>
    </source>
</evidence>
<keyword evidence="5" id="KW-0812">Transmembrane</keyword>
<evidence type="ECO:0000313" key="10">
    <source>
        <dbReference type="Proteomes" id="UP000621898"/>
    </source>
</evidence>